<dbReference type="PANTHER" id="PTHR24198:SF165">
    <property type="entry name" value="ANKYRIN REPEAT-CONTAINING PROTEIN-RELATED"/>
    <property type="match status" value="1"/>
</dbReference>
<dbReference type="InterPro" id="IPR036770">
    <property type="entry name" value="Ankyrin_rpt-contain_sf"/>
</dbReference>
<keyword evidence="1" id="KW-0677">Repeat</keyword>
<dbReference type="SUPFAM" id="SSF48403">
    <property type="entry name" value="Ankyrin repeat"/>
    <property type="match status" value="2"/>
</dbReference>
<keyword evidence="2 3" id="KW-0040">ANK repeat</keyword>
<dbReference type="InterPro" id="IPR002110">
    <property type="entry name" value="Ankyrin_rpt"/>
</dbReference>
<accession>A0A267H824</accession>
<sequence>QLLAKAAIRGDFDEVRRLATSGLVKARDELNRTIIMLTADTDWTPPQTGKCIEYFLNLGAEPQAVELSSGDTAAHVAARRDHLRVLALLPFRAKWQVNESSRTPLMEAAKSGCWRCAKHLLHLLRQAKFVRVSRGGRGGGRDGSRGRVELLKMQDGSGRTAQDLATDSGHFELARIIERERRLVVSINGTGSIKGLSSTEMDMRDHLEQLIESSNWPGLLEVANRVNCDLPDRDGWTPAMRAFKSAACPTAVLQRLADLADVSCSNVWGVSCLHRAASAGAPPSSLAILLDRGAPVNAVDEDNRTPLMLLATTGMTSAEATLAARSLLSGGADWDNSSSCLAQVTPLRLAVEARNHELVALLLPYQHKKFFEESLKMNCCRDSLRCLAAELLGRQRAWQLTAAGRLPAVLIEFVSQHVAGCYGCSVCLNDESDS</sequence>
<dbReference type="AlphaFoldDB" id="A0A267H824"/>
<feature type="non-terminal residue" evidence="4">
    <location>
        <position position="1"/>
    </location>
</feature>
<name>A0A267H824_9PLAT</name>
<keyword evidence="5" id="KW-1185">Reference proteome</keyword>
<dbReference type="Gene3D" id="1.25.40.20">
    <property type="entry name" value="Ankyrin repeat-containing domain"/>
    <property type="match status" value="2"/>
</dbReference>
<evidence type="ECO:0000313" key="5">
    <source>
        <dbReference type="Proteomes" id="UP000215902"/>
    </source>
</evidence>
<dbReference type="STRING" id="282301.A0A267H824"/>
<evidence type="ECO:0000256" key="2">
    <source>
        <dbReference type="ARBA" id="ARBA00023043"/>
    </source>
</evidence>
<evidence type="ECO:0000256" key="3">
    <source>
        <dbReference type="PROSITE-ProRule" id="PRU00023"/>
    </source>
</evidence>
<dbReference type="PANTHER" id="PTHR24198">
    <property type="entry name" value="ANKYRIN REPEAT AND PROTEIN KINASE DOMAIN-CONTAINING PROTEIN"/>
    <property type="match status" value="1"/>
</dbReference>
<protein>
    <submittedName>
        <fullName evidence="4">Uncharacterized protein</fullName>
    </submittedName>
</protein>
<organism evidence="4 5">
    <name type="scientific">Macrostomum lignano</name>
    <dbReference type="NCBI Taxonomy" id="282301"/>
    <lineage>
        <taxon>Eukaryota</taxon>
        <taxon>Metazoa</taxon>
        <taxon>Spiralia</taxon>
        <taxon>Lophotrochozoa</taxon>
        <taxon>Platyhelminthes</taxon>
        <taxon>Rhabditophora</taxon>
        <taxon>Macrostomorpha</taxon>
        <taxon>Macrostomida</taxon>
        <taxon>Macrostomidae</taxon>
        <taxon>Macrostomum</taxon>
    </lineage>
</organism>
<dbReference type="Pfam" id="PF12796">
    <property type="entry name" value="Ank_2"/>
    <property type="match status" value="2"/>
</dbReference>
<reference evidence="4 5" key="1">
    <citation type="submission" date="2017-06" db="EMBL/GenBank/DDBJ databases">
        <title>A platform for efficient transgenesis in Macrostomum lignano, a flatworm model organism for stem cell research.</title>
        <authorList>
            <person name="Berezikov E."/>
        </authorList>
    </citation>
    <scope>NUCLEOTIDE SEQUENCE [LARGE SCALE GENOMIC DNA]</scope>
    <source>
        <strain evidence="4">DV1</strain>
        <tissue evidence="4">Whole organism</tissue>
    </source>
</reference>
<gene>
    <name evidence="4" type="ORF">BOX15_Mlig024564g1</name>
</gene>
<evidence type="ECO:0000256" key="1">
    <source>
        <dbReference type="ARBA" id="ARBA00022737"/>
    </source>
</evidence>
<dbReference type="SMART" id="SM00248">
    <property type="entry name" value="ANK"/>
    <property type="match status" value="7"/>
</dbReference>
<comment type="caution">
    <text evidence="4">The sequence shown here is derived from an EMBL/GenBank/DDBJ whole genome shotgun (WGS) entry which is preliminary data.</text>
</comment>
<proteinExistence type="predicted"/>
<dbReference type="Proteomes" id="UP000215902">
    <property type="component" value="Unassembled WGS sequence"/>
</dbReference>
<dbReference type="EMBL" id="NIVC01000023">
    <property type="protein sequence ID" value="PAA93657.1"/>
    <property type="molecule type" value="Genomic_DNA"/>
</dbReference>
<dbReference type="PROSITE" id="PS50088">
    <property type="entry name" value="ANK_REPEAT"/>
    <property type="match status" value="1"/>
</dbReference>
<feature type="repeat" description="ANK" evidence="3">
    <location>
        <begin position="268"/>
        <end position="301"/>
    </location>
</feature>
<evidence type="ECO:0000313" key="4">
    <source>
        <dbReference type="EMBL" id="PAA93657.1"/>
    </source>
</evidence>